<feature type="domain" description="HTH arsR-type" evidence="4">
    <location>
        <begin position="252"/>
        <end position="327"/>
    </location>
</feature>
<dbReference type="InterPro" id="IPR036388">
    <property type="entry name" value="WH-like_DNA-bd_sf"/>
</dbReference>
<evidence type="ECO:0000259" key="4">
    <source>
        <dbReference type="SMART" id="SM00418"/>
    </source>
</evidence>
<sequence length="335" mass="35492">MISIDLDVAAVARTRIVTSAVWEVTASLAVLFRPQPPVLHARLHAQLRDLVRDRTPQQVGFDVRLLADVARAPGGWVPRALTPAPANGHLPARDQLGTVALTCPEAAADDLDRLRATYPGRYDAWTPAAYADRLAAALTGYWSALLEPVWERVVAIQDADVAHHVNVLAAEGLAATLTEMHPDVSLAGDVLEIRGQGPRRAPTAQRRGLWLVPCVFRWPDVLVGSELPEGAVLGYGARGAGLLWDDAGAPPASLASLVGRSRAAILGELDVPRTTTLLAGRVELSAPTVSAHLSVLVGAGLLTSQRAGRRVLYRRTALGDRLVACSAGSIGELHG</sequence>
<dbReference type="InterPro" id="IPR045981">
    <property type="entry name" value="DUF5937"/>
</dbReference>
<dbReference type="GO" id="GO:0003700">
    <property type="term" value="F:DNA-binding transcription factor activity"/>
    <property type="evidence" value="ECO:0007669"/>
    <property type="project" value="InterPro"/>
</dbReference>
<keyword evidence="1" id="KW-0805">Transcription regulation</keyword>
<keyword evidence="6" id="KW-1185">Reference proteome</keyword>
<dbReference type="Gene3D" id="1.10.10.10">
    <property type="entry name" value="Winged helix-like DNA-binding domain superfamily/Winged helix DNA-binding domain"/>
    <property type="match status" value="1"/>
</dbReference>
<name>A0A930VGS0_9ACTN</name>
<dbReference type="InterPro" id="IPR001845">
    <property type="entry name" value="HTH_ArsR_DNA-bd_dom"/>
</dbReference>
<dbReference type="PANTHER" id="PTHR43132">
    <property type="entry name" value="ARSENICAL RESISTANCE OPERON REPRESSOR ARSR-RELATED"/>
    <property type="match status" value="1"/>
</dbReference>
<dbReference type="InterPro" id="IPR051011">
    <property type="entry name" value="Metal_resp_trans_reg"/>
</dbReference>
<dbReference type="Proteomes" id="UP000640489">
    <property type="component" value="Unassembled WGS sequence"/>
</dbReference>
<dbReference type="SMART" id="SM00418">
    <property type="entry name" value="HTH_ARSR"/>
    <property type="match status" value="1"/>
</dbReference>
<evidence type="ECO:0000256" key="3">
    <source>
        <dbReference type="ARBA" id="ARBA00023163"/>
    </source>
</evidence>
<dbReference type="PANTHER" id="PTHR43132:SF6">
    <property type="entry name" value="HTH-TYPE TRANSCRIPTIONAL REPRESSOR CZRA"/>
    <property type="match status" value="1"/>
</dbReference>
<dbReference type="Pfam" id="PF12840">
    <property type="entry name" value="HTH_20"/>
    <property type="match status" value="1"/>
</dbReference>
<keyword evidence="3" id="KW-0804">Transcription</keyword>
<evidence type="ECO:0000313" key="5">
    <source>
        <dbReference type="EMBL" id="MBF4764618.1"/>
    </source>
</evidence>
<dbReference type="Pfam" id="PF19361">
    <property type="entry name" value="DUF5937"/>
    <property type="match status" value="1"/>
</dbReference>
<dbReference type="InterPro" id="IPR036390">
    <property type="entry name" value="WH_DNA-bd_sf"/>
</dbReference>
<organism evidence="5 6">
    <name type="scientific">Nocardioides islandensis</name>
    <dbReference type="NCBI Taxonomy" id="433663"/>
    <lineage>
        <taxon>Bacteria</taxon>
        <taxon>Bacillati</taxon>
        <taxon>Actinomycetota</taxon>
        <taxon>Actinomycetes</taxon>
        <taxon>Propionibacteriales</taxon>
        <taxon>Nocardioidaceae</taxon>
        <taxon>Nocardioides</taxon>
    </lineage>
</organism>
<accession>A0A930VGS0</accession>
<dbReference type="RefSeq" id="WP_194707806.1">
    <property type="nucleotide sequence ID" value="NZ_JADKPN010000010.1"/>
</dbReference>
<dbReference type="SUPFAM" id="SSF46785">
    <property type="entry name" value="Winged helix' DNA-binding domain"/>
    <property type="match status" value="1"/>
</dbReference>
<protein>
    <submittedName>
        <fullName evidence="5">Winged helix-turn-helix transcriptional regulator</fullName>
    </submittedName>
</protein>
<reference evidence="5" key="1">
    <citation type="submission" date="2020-11" db="EMBL/GenBank/DDBJ databases">
        <title>Nocardioides sp. nov., isolated from Soil of Cynanchum wilfordii Hemsley rhizosphere.</title>
        <authorList>
            <person name="Lee J.-S."/>
            <person name="Suh M.K."/>
            <person name="Kim J.-S."/>
        </authorList>
    </citation>
    <scope>NUCLEOTIDE SEQUENCE</scope>
    <source>
        <strain evidence="5">KCTC 19275</strain>
    </source>
</reference>
<dbReference type="AlphaFoldDB" id="A0A930VGS0"/>
<gene>
    <name evidence="5" type="ORF">ISU07_15910</name>
</gene>
<evidence type="ECO:0000256" key="1">
    <source>
        <dbReference type="ARBA" id="ARBA00023015"/>
    </source>
</evidence>
<evidence type="ECO:0000256" key="2">
    <source>
        <dbReference type="ARBA" id="ARBA00023125"/>
    </source>
</evidence>
<dbReference type="GO" id="GO:0003677">
    <property type="term" value="F:DNA binding"/>
    <property type="evidence" value="ECO:0007669"/>
    <property type="project" value="UniProtKB-KW"/>
</dbReference>
<dbReference type="CDD" id="cd00090">
    <property type="entry name" value="HTH_ARSR"/>
    <property type="match status" value="1"/>
</dbReference>
<keyword evidence="2" id="KW-0238">DNA-binding</keyword>
<evidence type="ECO:0000313" key="6">
    <source>
        <dbReference type="Proteomes" id="UP000640489"/>
    </source>
</evidence>
<proteinExistence type="predicted"/>
<comment type="caution">
    <text evidence="5">The sequence shown here is derived from an EMBL/GenBank/DDBJ whole genome shotgun (WGS) entry which is preliminary data.</text>
</comment>
<dbReference type="EMBL" id="JADKPN010000010">
    <property type="protein sequence ID" value="MBF4764618.1"/>
    <property type="molecule type" value="Genomic_DNA"/>
</dbReference>
<dbReference type="InterPro" id="IPR011991">
    <property type="entry name" value="ArsR-like_HTH"/>
</dbReference>